<evidence type="ECO:0000313" key="2">
    <source>
        <dbReference type="Proteomes" id="UP000320839"/>
    </source>
</evidence>
<dbReference type="AlphaFoldDB" id="A0A518FZ80"/>
<sequence>MKWLAFLSVGISCLIYSDRNVLTDERPVKPARGMKGIVVEKTNQRELTETELEQRLNRDLKPGMTEQEVLSILKPRDKRPFYFSMHMLANLYRIDDRENQFVIVSWQRKKQALKLISWEVCADSLGDLFR</sequence>
<accession>A0A518FZ80</accession>
<dbReference type="EMBL" id="CP036317">
    <property type="protein sequence ID" value="QDV21564.1"/>
    <property type="molecule type" value="Genomic_DNA"/>
</dbReference>
<organism evidence="1 2">
    <name type="scientific">Gimesia panareensis</name>
    <dbReference type="NCBI Taxonomy" id="2527978"/>
    <lineage>
        <taxon>Bacteria</taxon>
        <taxon>Pseudomonadati</taxon>
        <taxon>Planctomycetota</taxon>
        <taxon>Planctomycetia</taxon>
        <taxon>Planctomycetales</taxon>
        <taxon>Planctomycetaceae</taxon>
        <taxon>Gimesia</taxon>
    </lineage>
</organism>
<name>A0A518FZ80_9PLAN</name>
<evidence type="ECO:0000313" key="1">
    <source>
        <dbReference type="EMBL" id="QDV21564.1"/>
    </source>
</evidence>
<gene>
    <name evidence="1" type="ORF">Pan153_62540</name>
</gene>
<dbReference type="Proteomes" id="UP000320839">
    <property type="component" value="Chromosome"/>
</dbReference>
<dbReference type="RefSeq" id="WP_145460252.1">
    <property type="nucleotide sequence ID" value="NZ_CP036317.1"/>
</dbReference>
<proteinExistence type="predicted"/>
<reference evidence="1 2" key="1">
    <citation type="submission" date="2019-02" db="EMBL/GenBank/DDBJ databases">
        <title>Deep-cultivation of Planctomycetes and their phenomic and genomic characterization uncovers novel biology.</title>
        <authorList>
            <person name="Wiegand S."/>
            <person name="Jogler M."/>
            <person name="Boedeker C."/>
            <person name="Pinto D."/>
            <person name="Vollmers J."/>
            <person name="Rivas-Marin E."/>
            <person name="Kohn T."/>
            <person name="Peeters S.H."/>
            <person name="Heuer A."/>
            <person name="Rast P."/>
            <person name="Oberbeckmann S."/>
            <person name="Bunk B."/>
            <person name="Jeske O."/>
            <person name="Meyerdierks A."/>
            <person name="Storesund J.E."/>
            <person name="Kallscheuer N."/>
            <person name="Luecker S."/>
            <person name="Lage O.M."/>
            <person name="Pohl T."/>
            <person name="Merkel B.J."/>
            <person name="Hornburger P."/>
            <person name="Mueller R.-W."/>
            <person name="Bruemmer F."/>
            <person name="Labrenz M."/>
            <person name="Spormann A.M."/>
            <person name="Op den Camp H."/>
            <person name="Overmann J."/>
            <person name="Amann R."/>
            <person name="Jetten M.S.M."/>
            <person name="Mascher T."/>
            <person name="Medema M.H."/>
            <person name="Devos D.P."/>
            <person name="Kaster A.-K."/>
            <person name="Ovreas L."/>
            <person name="Rohde M."/>
            <person name="Galperin M.Y."/>
            <person name="Jogler C."/>
        </authorList>
    </citation>
    <scope>NUCLEOTIDE SEQUENCE [LARGE SCALE GENOMIC DNA]</scope>
    <source>
        <strain evidence="1 2">Pan153</strain>
    </source>
</reference>
<protein>
    <submittedName>
        <fullName evidence="1">Uncharacterized protein</fullName>
    </submittedName>
</protein>